<feature type="domain" description="ABC transporter" evidence="11">
    <location>
        <begin position="348"/>
        <end position="605"/>
    </location>
</feature>
<evidence type="ECO:0000256" key="8">
    <source>
        <dbReference type="ARBA" id="ARBA00023136"/>
    </source>
</evidence>
<dbReference type="Gene3D" id="1.20.1560.10">
    <property type="entry name" value="ABC transporter type 1, transmembrane domain"/>
    <property type="match status" value="1"/>
</dbReference>
<dbReference type="GO" id="GO:0015421">
    <property type="term" value="F:ABC-type oligopeptide transporter activity"/>
    <property type="evidence" value="ECO:0007669"/>
    <property type="project" value="TreeGrafter"/>
</dbReference>
<dbReference type="InterPro" id="IPR003439">
    <property type="entry name" value="ABC_transporter-like_ATP-bd"/>
</dbReference>
<keyword evidence="3" id="KW-1003">Cell membrane</keyword>
<dbReference type="EMBL" id="JACGWU010000004">
    <property type="protein sequence ID" value="MBA8829456.1"/>
    <property type="molecule type" value="Genomic_DNA"/>
</dbReference>
<dbReference type="PANTHER" id="PTHR43394:SF1">
    <property type="entry name" value="ATP-BINDING CASSETTE SUB-FAMILY B MEMBER 10, MITOCHONDRIAL"/>
    <property type="match status" value="1"/>
</dbReference>
<feature type="transmembrane region" description="Helical" evidence="10">
    <location>
        <begin position="142"/>
        <end position="164"/>
    </location>
</feature>
<keyword evidence="5" id="KW-0547">Nucleotide-binding</keyword>
<dbReference type="Pfam" id="PF00005">
    <property type="entry name" value="ABC_tran"/>
    <property type="match status" value="1"/>
</dbReference>
<keyword evidence="8 10" id="KW-0472">Membrane</keyword>
<evidence type="ECO:0000256" key="10">
    <source>
        <dbReference type="SAM" id="Phobius"/>
    </source>
</evidence>
<keyword evidence="6 13" id="KW-0067">ATP-binding</keyword>
<evidence type="ECO:0000313" key="13">
    <source>
        <dbReference type="EMBL" id="MBA8829456.1"/>
    </source>
</evidence>
<evidence type="ECO:0000259" key="11">
    <source>
        <dbReference type="PROSITE" id="PS50893"/>
    </source>
</evidence>
<name>A0A7W3PPM8_9MICO</name>
<evidence type="ECO:0000256" key="3">
    <source>
        <dbReference type="ARBA" id="ARBA00022475"/>
    </source>
</evidence>
<evidence type="ECO:0000259" key="12">
    <source>
        <dbReference type="PROSITE" id="PS50929"/>
    </source>
</evidence>
<dbReference type="AlphaFoldDB" id="A0A7W3PPM8"/>
<dbReference type="RefSeq" id="WP_182484886.1">
    <property type="nucleotide sequence ID" value="NZ_JACGWU010000004.1"/>
</dbReference>
<feature type="transmembrane region" description="Helical" evidence="10">
    <location>
        <begin position="31"/>
        <end position="56"/>
    </location>
</feature>
<sequence>MTDSALPAPRPSTFRALLRIYPFVQGAVPRLALGGVAALFAAVVALSIPLALGWMVDGPLASGDTAQILPTAAVVLGLGVAEAFFVFLRRALVLGPGTHVDGKMRNAIYVHLQKLPVSFHDKWQSGQLLSRAMGDVSTVRRWLSFGIVMLAVNGITIVIGFTMLFVFNPVLGAIFTLFSLPLFFFSARFQRRLEKLSRRAQDQQGDLATIVEESVHGIRILKAFGRESHALEGLTEQASAVRTTELLKGRTMAGMWFWLLFIPDSAFAVTLVLGIALASTGSVTVGTLFAFFATATILRGPIQSIGFLLSLTIDARNALDRFFDVLDTPISILDADNALDLAAGKGSLVFDNVHFRYEDASAATPDILRGITLEILPGETMALVGLTGSGKTTLTALTTRLFDVTSGRILIDGTDIRDVTAGSLRTRVAMAFEDATLFSLPVRENVLLGRADLVGGEPDASGAMPGVTHSGPGAEAVLNQALDVAQAGFARDLPRGLDTTIGEEGLSLSGGQRQRLALARAIAVAPSILVLDDPLSALDVTTEAMVEEALRRVLATTTALIVAHRPSTVALADRVALLHEGRIEDVGTHTELMKRSETYRYVMSSLDEEARETTNTGSIKTVELEREYRALTRDEEAAL</sequence>
<dbReference type="InterPro" id="IPR027417">
    <property type="entry name" value="P-loop_NTPase"/>
</dbReference>
<dbReference type="PROSITE" id="PS00211">
    <property type="entry name" value="ABC_TRANSPORTER_1"/>
    <property type="match status" value="1"/>
</dbReference>
<dbReference type="GO" id="GO:0005886">
    <property type="term" value="C:plasma membrane"/>
    <property type="evidence" value="ECO:0007669"/>
    <property type="project" value="UniProtKB-SubCell"/>
</dbReference>
<comment type="subcellular location">
    <subcellularLocation>
        <location evidence="1">Cell membrane</location>
        <topology evidence="1">Multi-pass membrane protein</topology>
    </subcellularLocation>
</comment>
<evidence type="ECO:0000256" key="9">
    <source>
        <dbReference type="SAM" id="Coils"/>
    </source>
</evidence>
<feature type="transmembrane region" description="Helical" evidence="10">
    <location>
        <begin position="68"/>
        <end position="88"/>
    </location>
</feature>
<dbReference type="InterPro" id="IPR039421">
    <property type="entry name" value="Type_1_exporter"/>
</dbReference>
<dbReference type="InterPro" id="IPR003593">
    <property type="entry name" value="AAA+_ATPase"/>
</dbReference>
<gene>
    <name evidence="13" type="ORF">FB555_001561</name>
</gene>
<feature type="transmembrane region" description="Helical" evidence="10">
    <location>
        <begin position="170"/>
        <end position="189"/>
    </location>
</feature>
<evidence type="ECO:0000256" key="2">
    <source>
        <dbReference type="ARBA" id="ARBA00022448"/>
    </source>
</evidence>
<dbReference type="InterPro" id="IPR036640">
    <property type="entry name" value="ABC1_TM_sf"/>
</dbReference>
<protein>
    <submittedName>
        <fullName evidence="13">ATP-binding cassette subfamily B protein</fullName>
    </submittedName>
</protein>
<dbReference type="InterPro" id="IPR011527">
    <property type="entry name" value="ABC1_TM_dom"/>
</dbReference>
<evidence type="ECO:0000256" key="6">
    <source>
        <dbReference type="ARBA" id="ARBA00022840"/>
    </source>
</evidence>
<dbReference type="Gene3D" id="3.40.50.300">
    <property type="entry name" value="P-loop containing nucleotide triphosphate hydrolases"/>
    <property type="match status" value="1"/>
</dbReference>
<keyword evidence="2" id="KW-0813">Transport</keyword>
<reference evidence="13 14" key="1">
    <citation type="submission" date="2020-07" db="EMBL/GenBank/DDBJ databases">
        <title>Sequencing the genomes of 1000 actinobacteria strains.</title>
        <authorList>
            <person name="Klenk H.-P."/>
        </authorList>
    </citation>
    <scope>NUCLEOTIDE SEQUENCE [LARGE SCALE GENOMIC DNA]</scope>
    <source>
        <strain evidence="13 14">DSM 23737</strain>
    </source>
</reference>
<dbReference type="InterPro" id="IPR017871">
    <property type="entry name" value="ABC_transporter-like_CS"/>
</dbReference>
<dbReference type="FunFam" id="3.40.50.300:FF:000854">
    <property type="entry name" value="Multidrug ABC transporter ATP-binding protein"/>
    <property type="match status" value="1"/>
</dbReference>
<dbReference type="SUPFAM" id="SSF90123">
    <property type="entry name" value="ABC transporter transmembrane region"/>
    <property type="match status" value="1"/>
</dbReference>
<evidence type="ECO:0000256" key="4">
    <source>
        <dbReference type="ARBA" id="ARBA00022692"/>
    </source>
</evidence>
<dbReference type="Proteomes" id="UP000524237">
    <property type="component" value="Unassembled WGS sequence"/>
</dbReference>
<comment type="caution">
    <text evidence="13">The sequence shown here is derived from an EMBL/GenBank/DDBJ whole genome shotgun (WGS) entry which is preliminary data.</text>
</comment>
<evidence type="ECO:0000313" key="14">
    <source>
        <dbReference type="Proteomes" id="UP000524237"/>
    </source>
</evidence>
<evidence type="ECO:0000256" key="1">
    <source>
        <dbReference type="ARBA" id="ARBA00004651"/>
    </source>
</evidence>
<feature type="transmembrane region" description="Helical" evidence="10">
    <location>
        <begin position="289"/>
        <end position="311"/>
    </location>
</feature>
<dbReference type="PROSITE" id="PS50929">
    <property type="entry name" value="ABC_TM1F"/>
    <property type="match status" value="1"/>
</dbReference>
<accession>A0A7W3PPM8</accession>
<keyword evidence="7 10" id="KW-1133">Transmembrane helix</keyword>
<dbReference type="GO" id="GO:0016887">
    <property type="term" value="F:ATP hydrolysis activity"/>
    <property type="evidence" value="ECO:0007669"/>
    <property type="project" value="InterPro"/>
</dbReference>
<dbReference type="SMART" id="SM00382">
    <property type="entry name" value="AAA"/>
    <property type="match status" value="1"/>
</dbReference>
<dbReference type="SUPFAM" id="SSF52540">
    <property type="entry name" value="P-loop containing nucleoside triphosphate hydrolases"/>
    <property type="match status" value="1"/>
</dbReference>
<keyword evidence="4 10" id="KW-0812">Transmembrane</keyword>
<evidence type="ECO:0000256" key="7">
    <source>
        <dbReference type="ARBA" id="ARBA00022989"/>
    </source>
</evidence>
<dbReference type="Pfam" id="PF00664">
    <property type="entry name" value="ABC_membrane"/>
    <property type="match status" value="1"/>
</dbReference>
<dbReference type="PANTHER" id="PTHR43394">
    <property type="entry name" value="ATP-DEPENDENT PERMEASE MDL1, MITOCHONDRIAL"/>
    <property type="match status" value="1"/>
</dbReference>
<feature type="coiled-coil region" evidence="9">
    <location>
        <begin position="186"/>
        <end position="213"/>
    </location>
</feature>
<dbReference type="GO" id="GO:0005524">
    <property type="term" value="F:ATP binding"/>
    <property type="evidence" value="ECO:0007669"/>
    <property type="project" value="UniProtKB-KW"/>
</dbReference>
<dbReference type="CDD" id="cd18543">
    <property type="entry name" value="ABC_6TM_Rv0194_D1_like"/>
    <property type="match status" value="1"/>
</dbReference>
<dbReference type="PROSITE" id="PS50893">
    <property type="entry name" value="ABC_TRANSPORTER_2"/>
    <property type="match status" value="1"/>
</dbReference>
<evidence type="ECO:0000256" key="5">
    <source>
        <dbReference type="ARBA" id="ARBA00022741"/>
    </source>
</evidence>
<feature type="transmembrane region" description="Helical" evidence="10">
    <location>
        <begin position="256"/>
        <end position="277"/>
    </location>
</feature>
<organism evidence="13 14">
    <name type="scientific">Alpinimonas psychrophila</name>
    <dbReference type="NCBI Taxonomy" id="748908"/>
    <lineage>
        <taxon>Bacteria</taxon>
        <taxon>Bacillati</taxon>
        <taxon>Actinomycetota</taxon>
        <taxon>Actinomycetes</taxon>
        <taxon>Micrococcales</taxon>
        <taxon>Microbacteriaceae</taxon>
        <taxon>Alpinimonas</taxon>
    </lineage>
</organism>
<proteinExistence type="predicted"/>
<keyword evidence="9" id="KW-0175">Coiled coil</keyword>
<feature type="domain" description="ABC transmembrane type-1" evidence="12">
    <location>
        <begin position="32"/>
        <end position="314"/>
    </location>
</feature>
<keyword evidence="14" id="KW-1185">Reference proteome</keyword>